<sequence length="86" mass="9177">MTIAIAVSGATLVAAPAAFADNGSCGYYSESRAVNSTSFCANKVVQSQVKEGSTIHYARWAPTGQTSWQSASYANVVWYTYAFHTV</sequence>
<dbReference type="RefSeq" id="WP_315994837.1">
    <property type="nucleotide sequence ID" value="NZ_JAWDIS010000002.1"/>
</dbReference>
<protein>
    <recommendedName>
        <fullName evidence="4">Lactococcin 972 family bacteriocin</fullName>
    </recommendedName>
</protein>
<gene>
    <name evidence="2" type="ORF">RWH45_10435</name>
</gene>
<reference evidence="2 3" key="1">
    <citation type="submission" date="2023-09" db="EMBL/GenBank/DDBJ databases">
        <title>Microbacterium fusihabitans sp. nov., Microbacterium phycihabitans sp. nov., and Microbacterium cervinum sp. nov., isolated from dried seaweeds of beach.</title>
        <authorList>
            <person name="Lee S.D."/>
        </authorList>
    </citation>
    <scope>NUCLEOTIDE SEQUENCE [LARGE SCALE GENOMIC DNA]</scope>
    <source>
        <strain evidence="2 3">KSW4-17</strain>
    </source>
</reference>
<dbReference type="Proteomes" id="UP001263371">
    <property type="component" value="Unassembled WGS sequence"/>
</dbReference>
<evidence type="ECO:0008006" key="4">
    <source>
        <dbReference type="Google" id="ProtNLM"/>
    </source>
</evidence>
<proteinExistence type="predicted"/>
<name>A0ABU3T8P2_9MICO</name>
<feature type="signal peptide" evidence="1">
    <location>
        <begin position="1"/>
        <end position="20"/>
    </location>
</feature>
<evidence type="ECO:0000256" key="1">
    <source>
        <dbReference type="SAM" id="SignalP"/>
    </source>
</evidence>
<keyword evidence="3" id="KW-1185">Reference proteome</keyword>
<dbReference type="EMBL" id="JAWDIS010000002">
    <property type="protein sequence ID" value="MDU0367635.1"/>
    <property type="molecule type" value="Genomic_DNA"/>
</dbReference>
<keyword evidence="1" id="KW-0732">Signal</keyword>
<evidence type="ECO:0000313" key="3">
    <source>
        <dbReference type="Proteomes" id="UP001263371"/>
    </source>
</evidence>
<feature type="chain" id="PRO_5045256136" description="Lactococcin 972 family bacteriocin" evidence="1">
    <location>
        <begin position="21"/>
        <end position="86"/>
    </location>
</feature>
<organism evidence="2 3">
    <name type="scientific">Microbacterium galbum</name>
    <dbReference type="NCBI Taxonomy" id="3075994"/>
    <lineage>
        <taxon>Bacteria</taxon>
        <taxon>Bacillati</taxon>
        <taxon>Actinomycetota</taxon>
        <taxon>Actinomycetes</taxon>
        <taxon>Micrococcales</taxon>
        <taxon>Microbacteriaceae</taxon>
        <taxon>Microbacterium</taxon>
    </lineage>
</organism>
<evidence type="ECO:0000313" key="2">
    <source>
        <dbReference type="EMBL" id="MDU0367635.1"/>
    </source>
</evidence>
<accession>A0ABU3T8P2</accession>
<comment type="caution">
    <text evidence="2">The sequence shown here is derived from an EMBL/GenBank/DDBJ whole genome shotgun (WGS) entry which is preliminary data.</text>
</comment>